<dbReference type="Proteomes" id="UP001174934">
    <property type="component" value="Unassembled WGS sequence"/>
</dbReference>
<dbReference type="EMBL" id="JAULSR010000002">
    <property type="protein sequence ID" value="KAK0628705.1"/>
    <property type="molecule type" value="Genomic_DNA"/>
</dbReference>
<dbReference type="AlphaFoldDB" id="A0AA39X7P6"/>
<keyword evidence="2" id="KW-1185">Reference proteome</keyword>
<sequence>MFRINVFRYQYKVLRGTNPCEFLESPTNFNDPSPDKPDRIIVREHGGDSDNHVQWVSTSDIEPYKIFRGTSEAHGKIIKSNGFNNREDKVWLRSDQPLTRGRKSAPIVNLTQLQNAEVW</sequence>
<accession>A0AA39X7P6</accession>
<evidence type="ECO:0000313" key="2">
    <source>
        <dbReference type="Proteomes" id="UP001174934"/>
    </source>
</evidence>
<organism evidence="1 2">
    <name type="scientific">Bombardia bombarda</name>
    <dbReference type="NCBI Taxonomy" id="252184"/>
    <lineage>
        <taxon>Eukaryota</taxon>
        <taxon>Fungi</taxon>
        <taxon>Dikarya</taxon>
        <taxon>Ascomycota</taxon>
        <taxon>Pezizomycotina</taxon>
        <taxon>Sordariomycetes</taxon>
        <taxon>Sordariomycetidae</taxon>
        <taxon>Sordariales</taxon>
        <taxon>Lasiosphaeriaceae</taxon>
        <taxon>Bombardia</taxon>
    </lineage>
</organism>
<gene>
    <name evidence="1" type="ORF">B0T17DRAFT_164702</name>
</gene>
<proteinExistence type="predicted"/>
<protein>
    <submittedName>
        <fullName evidence="1">Uncharacterized protein</fullName>
    </submittedName>
</protein>
<reference evidence="1" key="1">
    <citation type="submission" date="2023-06" db="EMBL/GenBank/DDBJ databases">
        <title>Genome-scale phylogeny and comparative genomics of the fungal order Sordariales.</title>
        <authorList>
            <consortium name="Lawrence Berkeley National Laboratory"/>
            <person name="Hensen N."/>
            <person name="Bonometti L."/>
            <person name="Westerberg I."/>
            <person name="Brannstrom I.O."/>
            <person name="Guillou S."/>
            <person name="Cros-Aarteil S."/>
            <person name="Calhoun S."/>
            <person name="Haridas S."/>
            <person name="Kuo A."/>
            <person name="Mondo S."/>
            <person name="Pangilinan J."/>
            <person name="Riley R."/>
            <person name="LaButti K."/>
            <person name="Andreopoulos B."/>
            <person name="Lipzen A."/>
            <person name="Chen C."/>
            <person name="Yanf M."/>
            <person name="Daum C."/>
            <person name="Ng V."/>
            <person name="Clum A."/>
            <person name="Steindorff A."/>
            <person name="Ohm R."/>
            <person name="Martin F."/>
            <person name="Silar P."/>
            <person name="Natvig D."/>
            <person name="Lalanne C."/>
            <person name="Gautier V."/>
            <person name="Ament-velasquez S.L."/>
            <person name="Kruys A."/>
            <person name="Hutchinson M.I."/>
            <person name="Powell A.J."/>
            <person name="Barry K."/>
            <person name="Miller A.N."/>
            <person name="Grigoriev I.V."/>
            <person name="Debuchy R."/>
            <person name="Gladieux P."/>
            <person name="Thoren M.H."/>
            <person name="Johannesson H."/>
        </authorList>
    </citation>
    <scope>NUCLEOTIDE SEQUENCE</scope>
    <source>
        <strain evidence="1">SMH3391-2</strain>
    </source>
</reference>
<evidence type="ECO:0000313" key="1">
    <source>
        <dbReference type="EMBL" id="KAK0628705.1"/>
    </source>
</evidence>
<name>A0AA39X7P6_9PEZI</name>
<comment type="caution">
    <text evidence="1">The sequence shown here is derived from an EMBL/GenBank/DDBJ whole genome shotgun (WGS) entry which is preliminary data.</text>
</comment>